<comment type="caution">
    <text evidence="1">The sequence shown here is derived from an EMBL/GenBank/DDBJ whole genome shotgun (WGS) entry which is preliminary data.</text>
</comment>
<dbReference type="EMBL" id="JAUTXU010000046">
    <property type="protein sequence ID" value="KAK3715841.1"/>
    <property type="molecule type" value="Genomic_DNA"/>
</dbReference>
<keyword evidence="2" id="KW-1185">Reference proteome</keyword>
<sequence length="519" mass="57527">MPLSTPSDDSLLSTAWEEYEIAKRLSSVQESSSRLPPPLRATKERWNLEERKQKLSLEGKRGSRHYEDGVLDDVAPLPASAYLSVRAGPSLTAPDSSPKQGYVALPIMSALGNSITDTSFLDAYPKGNATLTYSNDHHTLESISNVNIELIGKCSAVLALAFEDSRSGPRLHLETLTPMTALPFLRFLYCGCYAVQPNNGGVAVLFEDVLTSLLLHCQLYHLGDIYDIQDLKIQAYVNVLRQLEFGCSSPDKPIHLCKAIDYAYDHLREHEKVIDAIINYCVSCFLGHRLAQDKDFSEVAFRLRSFHQDLCKNALDRVESEAAAAIIQMPFKSYIPETYASRQDVPTKRLDDVVYHFHASDDVQGLPKKRKRPVRVQKQDNTVALPLRPRSDLSQDLIDPAKNPVAQENEAGKLGSERWASPAAGPSAPRPGLLSQLLRAEDGVGPLSDTEAEYDMIELPLKPEEASDSDSDSSTLVEVKQEDLEETHPQPLAIRTRETETAPDVSAIESDSDTDWSLV</sequence>
<organism evidence="1 2">
    <name type="scientific">Vermiconidia calcicola</name>
    <dbReference type="NCBI Taxonomy" id="1690605"/>
    <lineage>
        <taxon>Eukaryota</taxon>
        <taxon>Fungi</taxon>
        <taxon>Dikarya</taxon>
        <taxon>Ascomycota</taxon>
        <taxon>Pezizomycotina</taxon>
        <taxon>Dothideomycetes</taxon>
        <taxon>Dothideomycetidae</taxon>
        <taxon>Mycosphaerellales</taxon>
        <taxon>Extremaceae</taxon>
        <taxon>Vermiconidia</taxon>
    </lineage>
</organism>
<reference evidence="1" key="1">
    <citation type="submission" date="2023-07" db="EMBL/GenBank/DDBJ databases">
        <title>Black Yeasts Isolated from many extreme environments.</title>
        <authorList>
            <person name="Coleine C."/>
            <person name="Stajich J.E."/>
            <person name="Selbmann L."/>
        </authorList>
    </citation>
    <scope>NUCLEOTIDE SEQUENCE</scope>
    <source>
        <strain evidence="1">CCFEE 5714</strain>
    </source>
</reference>
<accession>A0ACC3NF27</accession>
<dbReference type="Proteomes" id="UP001281147">
    <property type="component" value="Unassembled WGS sequence"/>
</dbReference>
<protein>
    <submittedName>
        <fullName evidence="1">Uncharacterized protein</fullName>
    </submittedName>
</protein>
<gene>
    <name evidence="1" type="ORF">LTR37_006824</name>
</gene>
<evidence type="ECO:0000313" key="2">
    <source>
        <dbReference type="Proteomes" id="UP001281147"/>
    </source>
</evidence>
<name>A0ACC3NF27_9PEZI</name>
<evidence type="ECO:0000313" key="1">
    <source>
        <dbReference type="EMBL" id="KAK3715841.1"/>
    </source>
</evidence>
<proteinExistence type="predicted"/>